<name>A0ABX2K8X8_9MYCO</name>
<evidence type="ECO:0000313" key="2">
    <source>
        <dbReference type="Proteomes" id="UP000708347"/>
    </source>
</evidence>
<reference evidence="1 2" key="1">
    <citation type="submission" date="2019-05" db="EMBL/GenBank/DDBJ databases">
        <title>Mycolicibacterium sphagni ENV482 genome assembly.</title>
        <authorList>
            <person name="Chen W."/>
            <person name="Faulkner N.W."/>
            <person name="Hyman M.R."/>
        </authorList>
    </citation>
    <scope>NUCLEOTIDE SEQUENCE [LARGE SCALE GENOMIC DNA]</scope>
    <source>
        <strain evidence="1 2">ENV482</strain>
    </source>
</reference>
<gene>
    <name evidence="1" type="ORF">FEG63_24195</name>
</gene>
<evidence type="ECO:0000313" key="1">
    <source>
        <dbReference type="EMBL" id="NTY62640.1"/>
    </source>
</evidence>
<dbReference type="RefSeq" id="WP_174400357.1">
    <property type="nucleotide sequence ID" value="NZ_VBSB01000017.1"/>
</dbReference>
<proteinExistence type="predicted"/>
<dbReference type="EMBL" id="VBSB01000017">
    <property type="protein sequence ID" value="NTY62640.1"/>
    <property type="molecule type" value="Genomic_DNA"/>
</dbReference>
<accession>A0ABX2K8X8</accession>
<sequence>MSNQPSDGSWSKPGAEPIRIDLVFAERGLGPAPDATLMARSDGVAIWHTEKVAAPDVPWWLPPFTSETELLCLYRGFAIDNLRNVLEHGLDVPPQCAFFATPSSEKAWEYPHSRELAAMLVLDSDHALPSYARKPDGADDSWRPDNTLYPNTYTDGGRVIHTRFGDGRGTRTFMDELMYGRWVPGDARDALIAVVLGGPRLAVRERLEDMQGSGLYGLELQ</sequence>
<organism evidence="1 2">
    <name type="scientific">Mycolicibacterium sphagni</name>
    <dbReference type="NCBI Taxonomy" id="1786"/>
    <lineage>
        <taxon>Bacteria</taxon>
        <taxon>Bacillati</taxon>
        <taxon>Actinomycetota</taxon>
        <taxon>Actinomycetes</taxon>
        <taxon>Mycobacteriales</taxon>
        <taxon>Mycobacteriaceae</taxon>
        <taxon>Mycolicibacterium</taxon>
    </lineage>
</organism>
<protein>
    <submittedName>
        <fullName evidence="1">Uncharacterized protein</fullName>
    </submittedName>
</protein>
<comment type="caution">
    <text evidence="1">The sequence shown here is derived from an EMBL/GenBank/DDBJ whole genome shotgun (WGS) entry which is preliminary data.</text>
</comment>
<keyword evidence="2" id="KW-1185">Reference proteome</keyword>
<dbReference type="Proteomes" id="UP000708347">
    <property type="component" value="Unassembled WGS sequence"/>
</dbReference>